<feature type="domain" description="TonB-dependent receptor plug" evidence="7">
    <location>
        <begin position="81"/>
        <end position="180"/>
    </location>
</feature>
<dbReference type="CDD" id="cd01347">
    <property type="entry name" value="ligand_gated_channel"/>
    <property type="match status" value="1"/>
</dbReference>
<keyword evidence="2 4" id="KW-0472">Membrane</keyword>
<dbReference type="NCBIfam" id="TIGR01782">
    <property type="entry name" value="TonB-Xanth-Caul"/>
    <property type="match status" value="1"/>
</dbReference>
<comment type="similarity">
    <text evidence="4">Belongs to the TonB-dependent receptor family.</text>
</comment>
<comment type="caution">
    <text evidence="8">The sequence shown here is derived from an EMBL/GenBank/DDBJ whole genome shotgun (WGS) entry which is preliminary data.</text>
</comment>
<protein>
    <submittedName>
        <fullName evidence="8">TonB-dependent receptor</fullName>
    </submittedName>
</protein>
<proteinExistence type="inferred from homology"/>
<dbReference type="Pfam" id="PF07715">
    <property type="entry name" value="Plug"/>
    <property type="match status" value="1"/>
</dbReference>
<dbReference type="InterPro" id="IPR010104">
    <property type="entry name" value="TonB_rcpt_bac"/>
</dbReference>
<keyword evidence="4" id="KW-0798">TonB box</keyword>
<dbReference type="PANTHER" id="PTHR40980:SF3">
    <property type="entry name" value="TONB-DEPENDENT RECEPTOR-LIKE BETA-BARREL DOMAIN-CONTAINING PROTEIN"/>
    <property type="match status" value="1"/>
</dbReference>
<dbReference type="RefSeq" id="WP_272745799.1">
    <property type="nucleotide sequence ID" value="NZ_JAQQKV010000003.1"/>
</dbReference>
<accession>A0ABT5HMJ8</accession>
<name>A0ABT5HMJ8_9CAUL</name>
<evidence type="ECO:0000313" key="8">
    <source>
        <dbReference type="EMBL" id="MDC7677482.1"/>
    </source>
</evidence>
<feature type="domain" description="TonB-dependent receptor-like beta-barrel" evidence="6">
    <location>
        <begin position="425"/>
        <end position="911"/>
    </location>
</feature>
<evidence type="ECO:0000313" key="9">
    <source>
        <dbReference type="Proteomes" id="UP001218579"/>
    </source>
</evidence>
<reference evidence="8 9" key="1">
    <citation type="submission" date="2023-01" db="EMBL/GenBank/DDBJ databases">
        <title>Novel species of the genus Asticcacaulis isolated from rivers.</title>
        <authorList>
            <person name="Lu H."/>
        </authorList>
    </citation>
    <scope>NUCLEOTIDE SEQUENCE [LARGE SCALE GENOMIC DNA]</scope>
    <source>
        <strain evidence="8 9">LKC15W</strain>
    </source>
</reference>
<dbReference type="Gene3D" id="2.40.170.20">
    <property type="entry name" value="TonB-dependent receptor, beta-barrel domain"/>
    <property type="match status" value="1"/>
</dbReference>
<keyword evidence="9" id="KW-1185">Reference proteome</keyword>
<evidence type="ECO:0000259" key="7">
    <source>
        <dbReference type="Pfam" id="PF07715"/>
    </source>
</evidence>
<evidence type="ECO:0000256" key="2">
    <source>
        <dbReference type="ARBA" id="ARBA00023136"/>
    </source>
</evidence>
<evidence type="ECO:0000256" key="4">
    <source>
        <dbReference type="RuleBase" id="RU003357"/>
    </source>
</evidence>
<dbReference type="InterPro" id="IPR012910">
    <property type="entry name" value="Plug_dom"/>
</dbReference>
<keyword evidence="8" id="KW-0675">Receptor</keyword>
<dbReference type="InterPro" id="IPR036942">
    <property type="entry name" value="Beta-barrel_TonB_sf"/>
</dbReference>
<evidence type="ECO:0000259" key="6">
    <source>
        <dbReference type="Pfam" id="PF00593"/>
    </source>
</evidence>
<sequence length="942" mass="102120">MFYISGSESPHLRKSKKLPAAKLPAAKLAVSAIALTVACGFSAPAFAQETAPVAADSDVTEVVVTGIRRGIQNAIATKKGNSNIVEVVSAEDIGKLPDQSIAESIARLPGIAAQRTNGRAQTLSIRGLGPDYTVTTLNGREQVSTNDNRSVEFDQFPSELISQVLIYKTPNAAMTTQGIAGTADLQTVRPLAYGKKAIALNVRKEFNSEDAAVAGLSNEGERYSINYIDQFFNKTLGVALGYARTTSPYQVTRLEPWGDGDLPALPTGEFIPGGQKSAVQSSNLERDGYMAVVEWRPNDRLRMTFDAYYSEFEELQRIARLEYPLYWSSAALQPGYTTADGYVTSGTFTGVKTVVENYTNQRQSTVQAFGLNTIYNLNDQWSLIADISTQKVERDDIIIESTAGTGPSGSGATDTINFRNTGENNAYVLSGVLDYSDFNTIYLTDPGGWGGVTNRAGFFRAPHVEDEMDIIKLAVERTVGAGPINKVTFGVSRNDHTKSKDDYAAYMSLGSVAQLVVPEKYRLGTTDASFLGNTSGMISYDSLGMYRDGLFTLVQSTDSSELKRDWSVSETIDVVFLKGDIDTSLFGIPVSGNVGIQVQKAEQEATSLFLSDAGARTVTDGDDYMETLPSLNLNFQVAEDLTVRVGAGTTMARPRMDDMSAGTTYDAKMNTEAPVLFSGNAYAWSGNGGNAQIRPWKANAFDVSIEKYFGRKGYVSAALFYKDLTSFIYNRTVLKDYTGAPLPSKCYVSGTNNTVQRLDPVTNIWVCSLADANRTGITSAQANGEGGWIKGAEFTVSVPGEMIHPILDGFGAILTASFNDSEINPSGSAVIPVPGLSEKIINSTVYYEKHGFSARVSSRYRGDFTGEVPDFTNALQNRTVREETVVDAQMSYTFQDGPLKDLAISVSGSNLTNEPFYLYKGNNVVKEEKYGSTYLVGLSYKF</sequence>
<evidence type="ECO:0000256" key="1">
    <source>
        <dbReference type="ARBA" id="ARBA00004442"/>
    </source>
</evidence>
<dbReference type="Gene3D" id="2.170.130.10">
    <property type="entry name" value="TonB-dependent receptor, plug domain"/>
    <property type="match status" value="1"/>
</dbReference>
<evidence type="ECO:0000256" key="5">
    <source>
        <dbReference type="SAM" id="SignalP"/>
    </source>
</evidence>
<dbReference type="EMBL" id="JAQQKV010000003">
    <property type="protein sequence ID" value="MDC7677482.1"/>
    <property type="molecule type" value="Genomic_DNA"/>
</dbReference>
<dbReference type="InterPro" id="IPR000531">
    <property type="entry name" value="Beta-barrel_TonB"/>
</dbReference>
<dbReference type="PANTHER" id="PTHR40980">
    <property type="entry name" value="PLUG DOMAIN-CONTAINING PROTEIN"/>
    <property type="match status" value="1"/>
</dbReference>
<dbReference type="SUPFAM" id="SSF56935">
    <property type="entry name" value="Porins"/>
    <property type="match status" value="1"/>
</dbReference>
<dbReference type="InterPro" id="IPR037066">
    <property type="entry name" value="Plug_dom_sf"/>
</dbReference>
<organism evidence="8 9">
    <name type="scientific">Asticcacaulis machinosus</name>
    <dbReference type="NCBI Taxonomy" id="2984211"/>
    <lineage>
        <taxon>Bacteria</taxon>
        <taxon>Pseudomonadati</taxon>
        <taxon>Pseudomonadota</taxon>
        <taxon>Alphaproteobacteria</taxon>
        <taxon>Caulobacterales</taxon>
        <taxon>Caulobacteraceae</taxon>
        <taxon>Asticcacaulis</taxon>
    </lineage>
</organism>
<dbReference type="Pfam" id="PF00593">
    <property type="entry name" value="TonB_dep_Rec_b-barrel"/>
    <property type="match status" value="1"/>
</dbReference>
<feature type="chain" id="PRO_5046782700" evidence="5">
    <location>
        <begin position="48"/>
        <end position="942"/>
    </location>
</feature>
<evidence type="ECO:0000256" key="3">
    <source>
        <dbReference type="ARBA" id="ARBA00023237"/>
    </source>
</evidence>
<gene>
    <name evidence="8" type="ORF">PQU98_15170</name>
</gene>
<dbReference type="Proteomes" id="UP001218579">
    <property type="component" value="Unassembled WGS sequence"/>
</dbReference>
<comment type="subcellular location">
    <subcellularLocation>
        <location evidence="1 4">Cell outer membrane</location>
    </subcellularLocation>
</comment>
<feature type="signal peptide" evidence="5">
    <location>
        <begin position="1"/>
        <end position="47"/>
    </location>
</feature>
<keyword evidence="3" id="KW-0998">Cell outer membrane</keyword>
<keyword evidence="5" id="KW-0732">Signal</keyword>